<dbReference type="PROSITE" id="PS51898">
    <property type="entry name" value="TYR_RECOMBINASE"/>
    <property type="match status" value="1"/>
</dbReference>
<dbReference type="PANTHER" id="PTHR30349">
    <property type="entry name" value="PHAGE INTEGRASE-RELATED"/>
    <property type="match status" value="1"/>
</dbReference>
<organism evidence="8 9">
    <name type="scientific">Croceifilum oryzae</name>
    <dbReference type="NCBI Taxonomy" id="1553429"/>
    <lineage>
        <taxon>Bacteria</taxon>
        <taxon>Bacillati</taxon>
        <taxon>Bacillota</taxon>
        <taxon>Bacilli</taxon>
        <taxon>Bacillales</taxon>
        <taxon>Thermoactinomycetaceae</taxon>
        <taxon>Croceifilum</taxon>
    </lineage>
</organism>
<gene>
    <name evidence="8" type="ORF">J2Z48_002170</name>
</gene>
<dbReference type="Pfam" id="PF00589">
    <property type="entry name" value="Phage_integrase"/>
    <property type="match status" value="1"/>
</dbReference>
<dbReference type="GO" id="GO:0006310">
    <property type="term" value="P:DNA recombination"/>
    <property type="evidence" value="ECO:0007669"/>
    <property type="project" value="UniProtKB-KW"/>
</dbReference>
<keyword evidence="3 5" id="KW-0238">DNA-binding</keyword>
<dbReference type="Gene3D" id="1.10.443.10">
    <property type="entry name" value="Intergrase catalytic core"/>
    <property type="match status" value="1"/>
</dbReference>
<dbReference type="InterPro" id="IPR028259">
    <property type="entry name" value="AP2-like_int_N"/>
</dbReference>
<dbReference type="PANTHER" id="PTHR30349:SF64">
    <property type="entry name" value="PROPHAGE INTEGRASE INTD-RELATED"/>
    <property type="match status" value="1"/>
</dbReference>
<dbReference type="EMBL" id="JAUSUV010000008">
    <property type="protein sequence ID" value="MDQ0417986.1"/>
    <property type="molecule type" value="Genomic_DNA"/>
</dbReference>
<accession>A0AAJ1WUH0</accession>
<dbReference type="SUPFAM" id="SSF56349">
    <property type="entry name" value="DNA breaking-rejoining enzymes"/>
    <property type="match status" value="1"/>
</dbReference>
<keyword evidence="9" id="KW-1185">Reference proteome</keyword>
<dbReference type="InterPro" id="IPR013762">
    <property type="entry name" value="Integrase-like_cat_sf"/>
</dbReference>
<dbReference type="InterPro" id="IPR044068">
    <property type="entry name" value="CB"/>
</dbReference>
<feature type="domain" description="Core-binding (CB)" evidence="7">
    <location>
        <begin position="63"/>
        <end position="153"/>
    </location>
</feature>
<dbReference type="Proteomes" id="UP001238450">
    <property type="component" value="Unassembled WGS sequence"/>
</dbReference>
<name>A0AAJ1WUH0_9BACL</name>
<evidence type="ECO:0000256" key="4">
    <source>
        <dbReference type="ARBA" id="ARBA00023172"/>
    </source>
</evidence>
<evidence type="ECO:0000256" key="5">
    <source>
        <dbReference type="PROSITE-ProRule" id="PRU01248"/>
    </source>
</evidence>
<dbReference type="Gene3D" id="1.10.150.130">
    <property type="match status" value="1"/>
</dbReference>
<proteinExistence type="inferred from homology"/>
<dbReference type="AlphaFoldDB" id="A0AAJ1WUH0"/>
<evidence type="ECO:0000313" key="9">
    <source>
        <dbReference type="Proteomes" id="UP001238450"/>
    </source>
</evidence>
<comment type="similarity">
    <text evidence="1">Belongs to the 'phage' integrase family.</text>
</comment>
<dbReference type="CDD" id="cd01189">
    <property type="entry name" value="INT_ICEBs1_C_like"/>
    <property type="match status" value="1"/>
</dbReference>
<feature type="domain" description="Tyr recombinase" evidence="6">
    <location>
        <begin position="174"/>
        <end position="373"/>
    </location>
</feature>
<dbReference type="Pfam" id="PF14659">
    <property type="entry name" value="Phage_int_SAM_3"/>
    <property type="match status" value="1"/>
</dbReference>
<dbReference type="InterPro" id="IPR050090">
    <property type="entry name" value="Tyrosine_recombinase_XerCD"/>
</dbReference>
<keyword evidence="4" id="KW-0233">DNA recombination</keyword>
<dbReference type="InterPro" id="IPR004107">
    <property type="entry name" value="Integrase_SAM-like_N"/>
</dbReference>
<dbReference type="GO" id="GO:0003677">
    <property type="term" value="F:DNA binding"/>
    <property type="evidence" value="ECO:0007669"/>
    <property type="project" value="UniProtKB-UniRule"/>
</dbReference>
<reference evidence="8 9" key="1">
    <citation type="submission" date="2023-07" db="EMBL/GenBank/DDBJ databases">
        <title>Genomic Encyclopedia of Type Strains, Phase IV (KMG-IV): sequencing the most valuable type-strain genomes for metagenomic binning, comparative biology and taxonomic classification.</title>
        <authorList>
            <person name="Goeker M."/>
        </authorList>
    </citation>
    <scope>NUCLEOTIDE SEQUENCE [LARGE SCALE GENOMIC DNA]</scope>
    <source>
        <strain evidence="8 9">DSM 46876</strain>
    </source>
</reference>
<evidence type="ECO:0000259" key="7">
    <source>
        <dbReference type="PROSITE" id="PS51900"/>
    </source>
</evidence>
<dbReference type="Pfam" id="PF14657">
    <property type="entry name" value="Arm-DNA-bind_4"/>
    <property type="match status" value="1"/>
</dbReference>
<evidence type="ECO:0000256" key="2">
    <source>
        <dbReference type="ARBA" id="ARBA00022908"/>
    </source>
</evidence>
<evidence type="ECO:0000256" key="1">
    <source>
        <dbReference type="ARBA" id="ARBA00008857"/>
    </source>
</evidence>
<dbReference type="InterPro" id="IPR011010">
    <property type="entry name" value="DNA_brk_join_enz"/>
</dbReference>
<dbReference type="PROSITE" id="PS51900">
    <property type="entry name" value="CB"/>
    <property type="match status" value="1"/>
</dbReference>
<evidence type="ECO:0000256" key="3">
    <source>
        <dbReference type="ARBA" id="ARBA00023125"/>
    </source>
</evidence>
<keyword evidence="2" id="KW-0229">DNA integration</keyword>
<evidence type="ECO:0000313" key="8">
    <source>
        <dbReference type="EMBL" id="MDQ0417986.1"/>
    </source>
</evidence>
<dbReference type="InterPro" id="IPR002104">
    <property type="entry name" value="Integrase_catalytic"/>
</dbReference>
<evidence type="ECO:0000259" key="6">
    <source>
        <dbReference type="PROSITE" id="PS51898"/>
    </source>
</evidence>
<dbReference type="InterPro" id="IPR010998">
    <property type="entry name" value="Integrase_recombinase_N"/>
</dbReference>
<protein>
    <submittedName>
        <fullName evidence="8">Integrase</fullName>
    </submittedName>
</protein>
<dbReference type="GO" id="GO:0015074">
    <property type="term" value="P:DNA integration"/>
    <property type="evidence" value="ECO:0007669"/>
    <property type="project" value="UniProtKB-KW"/>
</dbReference>
<sequence length="382" mass="43943">MRGHVRRRGNKYCFVIDIGRDPETGKRQQKWFSGYEGEKEAEVAMIAKIHEFNQGLYVEPSKISFKEFLSTWLTNYAQTNCAPRTFEEYQFIAMEHVSPELGNITMDNLKPMHFQNYYFKKLTKGRKDGTGGLSARSVLAHHRLIHQALEFAVKLQVLKVNPAKSATPPRSEKKEFNVLTKEDIYTLLEGAKGKYFYESVFLAITTGMRRGEIFALRWCDVDFSNQTFAIRQTIQRLKGKGLVIRKATKTHGSRRSIAVSNAVIEMLKVQLEKQAQHKQELGVYYQNHDLVMANKDGSPVNIDYVSREFGRLVKKLDIPHVRFHDLRHSHATLLLHQGEHPKIVSERLGHSTISITMDTYSHVTPNMQKEAAKKLDDFLFGN</sequence>
<comment type="caution">
    <text evidence="8">The sequence shown here is derived from an EMBL/GenBank/DDBJ whole genome shotgun (WGS) entry which is preliminary data.</text>
</comment>
<dbReference type="RefSeq" id="WP_307253346.1">
    <property type="nucleotide sequence ID" value="NZ_JAUSUV010000008.1"/>
</dbReference>